<proteinExistence type="predicted"/>
<comment type="caution">
    <text evidence="1">The sequence shown here is derived from an EMBL/GenBank/DDBJ whole genome shotgun (WGS) entry which is preliminary data.</text>
</comment>
<dbReference type="InterPro" id="IPR039717">
    <property type="entry name" value="Hgh1"/>
</dbReference>
<accession>A0A6A1WBK9</accession>
<organism evidence="1 2">
    <name type="scientific">Morella rubra</name>
    <name type="common">Chinese bayberry</name>
    <dbReference type="NCBI Taxonomy" id="262757"/>
    <lineage>
        <taxon>Eukaryota</taxon>
        <taxon>Viridiplantae</taxon>
        <taxon>Streptophyta</taxon>
        <taxon>Embryophyta</taxon>
        <taxon>Tracheophyta</taxon>
        <taxon>Spermatophyta</taxon>
        <taxon>Magnoliopsida</taxon>
        <taxon>eudicotyledons</taxon>
        <taxon>Gunneridae</taxon>
        <taxon>Pentapetalae</taxon>
        <taxon>rosids</taxon>
        <taxon>fabids</taxon>
        <taxon>Fagales</taxon>
        <taxon>Myricaceae</taxon>
        <taxon>Morella</taxon>
    </lineage>
</organism>
<dbReference type="PANTHER" id="PTHR13387">
    <property type="entry name" value="PROTEIN HGH1 HOMOLOG"/>
    <property type="match status" value="1"/>
</dbReference>
<dbReference type="Proteomes" id="UP000516437">
    <property type="component" value="Chromosome 2"/>
</dbReference>
<gene>
    <name evidence="1" type="ORF">CJ030_MR2G010259</name>
</gene>
<dbReference type="OrthoDB" id="338814at2759"/>
<dbReference type="PANTHER" id="PTHR13387:SF9">
    <property type="entry name" value="PROTEIN HGH1 HOMOLOG"/>
    <property type="match status" value="1"/>
</dbReference>
<dbReference type="InterPro" id="IPR016024">
    <property type="entry name" value="ARM-type_fold"/>
</dbReference>
<keyword evidence="2" id="KW-1185">Reference proteome</keyword>
<protein>
    <submittedName>
        <fullName evidence="1">Uncharacterized protein</fullName>
    </submittedName>
</protein>
<dbReference type="AlphaFoldDB" id="A0A6A1WBK9"/>
<evidence type="ECO:0000313" key="2">
    <source>
        <dbReference type="Proteomes" id="UP000516437"/>
    </source>
</evidence>
<dbReference type="EMBL" id="RXIC02000020">
    <property type="protein sequence ID" value="KAB1222662.1"/>
    <property type="molecule type" value="Genomic_DNA"/>
</dbReference>
<dbReference type="SUPFAM" id="SSF48371">
    <property type="entry name" value="ARM repeat"/>
    <property type="match status" value="1"/>
</dbReference>
<dbReference type="InterPro" id="IPR011989">
    <property type="entry name" value="ARM-like"/>
</dbReference>
<name>A0A6A1WBK9_9ROSI</name>
<sequence>MATNMEEIMVFLTCPAPKIAKAGVDIVRRLSGSEDGVQYLAKCAAIVLPPLSRLLTAKKELSEPAAEALVNLSENWILAVKMVRMGMVRKATDILYGRDSGIRRPLVTLLVNLTKLDAGIASILFHVGELVYLFCTRPSSKTSDDPFENVGSILVTISRQDAGRKILLPPKGQLLKGIAMKFNSSNPLRKKVVCS</sequence>
<reference evidence="1 2" key="1">
    <citation type="journal article" date="2019" name="Plant Biotechnol. J.">
        <title>The red bayberry genome and genetic basis of sex determination.</title>
        <authorList>
            <person name="Jia H.M."/>
            <person name="Jia H.J."/>
            <person name="Cai Q.L."/>
            <person name="Wang Y."/>
            <person name="Zhao H.B."/>
            <person name="Yang W.F."/>
            <person name="Wang G.Y."/>
            <person name="Li Y.H."/>
            <person name="Zhan D.L."/>
            <person name="Shen Y.T."/>
            <person name="Niu Q.F."/>
            <person name="Chang L."/>
            <person name="Qiu J."/>
            <person name="Zhao L."/>
            <person name="Xie H.B."/>
            <person name="Fu W.Y."/>
            <person name="Jin J."/>
            <person name="Li X.W."/>
            <person name="Jiao Y."/>
            <person name="Zhou C.C."/>
            <person name="Tu T."/>
            <person name="Chai C.Y."/>
            <person name="Gao J.L."/>
            <person name="Fan L.J."/>
            <person name="van de Weg E."/>
            <person name="Wang J.Y."/>
            <person name="Gao Z.S."/>
        </authorList>
    </citation>
    <scope>NUCLEOTIDE SEQUENCE [LARGE SCALE GENOMIC DNA]</scope>
    <source>
        <tissue evidence="1">Leaves</tissue>
    </source>
</reference>
<evidence type="ECO:0000313" key="1">
    <source>
        <dbReference type="EMBL" id="KAB1222662.1"/>
    </source>
</evidence>
<dbReference type="Gene3D" id="1.25.10.10">
    <property type="entry name" value="Leucine-rich Repeat Variant"/>
    <property type="match status" value="1"/>
</dbReference>